<reference evidence="1 2" key="1">
    <citation type="submission" date="2024-07" db="EMBL/GenBank/DDBJ databases">
        <title>Section-level genome sequencing and comparative genomics of Aspergillus sections Usti and Cavernicolus.</title>
        <authorList>
            <consortium name="Lawrence Berkeley National Laboratory"/>
            <person name="Nybo J.L."/>
            <person name="Vesth T.C."/>
            <person name="Theobald S."/>
            <person name="Frisvad J.C."/>
            <person name="Larsen T.O."/>
            <person name="Kjaerboelling I."/>
            <person name="Rothschild-Mancinelli K."/>
            <person name="Lyhne E.K."/>
            <person name="Kogle M.E."/>
            <person name="Barry K."/>
            <person name="Clum A."/>
            <person name="Na H."/>
            <person name="Ledsgaard L."/>
            <person name="Lin J."/>
            <person name="Lipzen A."/>
            <person name="Kuo A."/>
            <person name="Riley R."/>
            <person name="Mondo S."/>
            <person name="Labutti K."/>
            <person name="Haridas S."/>
            <person name="Pangalinan J."/>
            <person name="Salamov A.A."/>
            <person name="Simmons B.A."/>
            <person name="Magnuson J.K."/>
            <person name="Chen J."/>
            <person name="Drula E."/>
            <person name="Henrissat B."/>
            <person name="Wiebenga A."/>
            <person name="Lubbers R.J."/>
            <person name="Gomes A.C."/>
            <person name="Macurrencykelacurrency M.R."/>
            <person name="Stajich J."/>
            <person name="Grigoriev I.V."/>
            <person name="Mortensen U.H."/>
            <person name="De Vries R.P."/>
            <person name="Baker S.E."/>
            <person name="Andersen M.R."/>
        </authorList>
    </citation>
    <scope>NUCLEOTIDE SEQUENCE [LARGE SCALE GENOMIC DNA]</scope>
    <source>
        <strain evidence="1 2">CBS 449.75</strain>
    </source>
</reference>
<dbReference type="GeneID" id="98139659"/>
<accession>A0ABR4M7M7</accession>
<comment type="caution">
    <text evidence="1">The sequence shown here is derived from an EMBL/GenBank/DDBJ whole genome shotgun (WGS) entry which is preliminary data.</text>
</comment>
<dbReference type="RefSeq" id="XP_070891591.1">
    <property type="nucleotide sequence ID" value="XM_071024587.1"/>
</dbReference>
<gene>
    <name evidence="1" type="ORF">BJX67DRAFT_13580</name>
</gene>
<keyword evidence="2" id="KW-1185">Reference proteome</keyword>
<dbReference type="Proteomes" id="UP001610432">
    <property type="component" value="Unassembled WGS sequence"/>
</dbReference>
<proteinExistence type="predicted"/>
<evidence type="ECO:0000313" key="2">
    <source>
        <dbReference type="Proteomes" id="UP001610432"/>
    </source>
</evidence>
<organism evidence="1 2">
    <name type="scientific">Aspergillus lucknowensis</name>
    <dbReference type="NCBI Taxonomy" id="176173"/>
    <lineage>
        <taxon>Eukaryota</taxon>
        <taxon>Fungi</taxon>
        <taxon>Dikarya</taxon>
        <taxon>Ascomycota</taxon>
        <taxon>Pezizomycotina</taxon>
        <taxon>Eurotiomycetes</taxon>
        <taxon>Eurotiomycetidae</taxon>
        <taxon>Eurotiales</taxon>
        <taxon>Aspergillaceae</taxon>
        <taxon>Aspergillus</taxon>
        <taxon>Aspergillus subgen. Nidulantes</taxon>
    </lineage>
</organism>
<protein>
    <submittedName>
        <fullName evidence="1">Uncharacterized protein</fullName>
    </submittedName>
</protein>
<dbReference type="EMBL" id="JBFXLQ010000001">
    <property type="protein sequence ID" value="KAL2872613.1"/>
    <property type="molecule type" value="Genomic_DNA"/>
</dbReference>
<name>A0ABR4M7M7_9EURO</name>
<evidence type="ECO:0000313" key="1">
    <source>
        <dbReference type="EMBL" id="KAL2872613.1"/>
    </source>
</evidence>
<sequence length="156" mass="18038">MLHPETGIFQAKYPRRRACERSYLPRRMTRNRGESRLAHTRPVWLERSRCGPSRVPPTPSYFQKVIPAFEYGYEACAFLEVPRLPRLLSPTLTMGEGREVPAPVQPSQTQHRGYLSSSLFRLVTELPTKRFTQPSGQPPRFQPRVYHEAVQTTTMP</sequence>